<feature type="domain" description="PIH1 N-terminal" evidence="3">
    <location>
        <begin position="82"/>
        <end position="223"/>
    </location>
</feature>
<feature type="compositionally biased region" description="Pro residues" evidence="2">
    <location>
        <begin position="447"/>
        <end position="466"/>
    </location>
</feature>
<dbReference type="InterPro" id="IPR050734">
    <property type="entry name" value="PIH1/Kintoun_subfamily"/>
</dbReference>
<feature type="compositionally biased region" description="Basic and acidic residues" evidence="2">
    <location>
        <begin position="242"/>
        <end position="256"/>
    </location>
</feature>
<dbReference type="PANTHER" id="PTHR22997">
    <property type="entry name" value="PIH1 DOMAIN-CONTAINING PROTEIN 1"/>
    <property type="match status" value="1"/>
</dbReference>
<dbReference type="OrthoDB" id="545063at2759"/>
<accession>A0A9W7C6N7</accession>
<comment type="similarity">
    <text evidence="1">Belongs to the PIH1 family.</text>
</comment>
<evidence type="ECO:0000313" key="5">
    <source>
        <dbReference type="Proteomes" id="UP001165085"/>
    </source>
</evidence>
<evidence type="ECO:0000256" key="1">
    <source>
        <dbReference type="ARBA" id="ARBA00008511"/>
    </source>
</evidence>
<dbReference type="GO" id="GO:0005737">
    <property type="term" value="C:cytoplasm"/>
    <property type="evidence" value="ECO:0007669"/>
    <property type="project" value="TreeGrafter"/>
</dbReference>
<protein>
    <recommendedName>
        <fullName evidence="3">PIH1 N-terminal domain-containing protein</fullName>
    </recommendedName>
</protein>
<gene>
    <name evidence="4" type="ORF">TrST_g4298</name>
</gene>
<dbReference type="InterPro" id="IPR012981">
    <property type="entry name" value="PIH1_N"/>
</dbReference>
<dbReference type="PANTHER" id="PTHR22997:SF0">
    <property type="entry name" value="PIH1 DOMAIN-CONTAINING PROTEIN 1"/>
    <property type="match status" value="1"/>
</dbReference>
<dbReference type="Pfam" id="PF08190">
    <property type="entry name" value="PIH1"/>
    <property type="match status" value="1"/>
</dbReference>
<feature type="region of interest" description="Disordered" evidence="2">
    <location>
        <begin position="421"/>
        <end position="476"/>
    </location>
</feature>
<keyword evidence="5" id="KW-1185">Reference proteome</keyword>
<name>A0A9W7C6N7_9STRA</name>
<dbReference type="AlphaFoldDB" id="A0A9W7C6N7"/>
<comment type="caution">
    <text evidence="4">The sequence shown here is derived from an EMBL/GenBank/DDBJ whole genome shotgun (WGS) entry which is preliminary data.</text>
</comment>
<feature type="region of interest" description="Disordered" evidence="2">
    <location>
        <begin position="517"/>
        <end position="539"/>
    </location>
</feature>
<evidence type="ECO:0000259" key="3">
    <source>
        <dbReference type="Pfam" id="PF08190"/>
    </source>
</evidence>
<evidence type="ECO:0000256" key="2">
    <source>
        <dbReference type="SAM" id="MobiDB-lite"/>
    </source>
</evidence>
<reference evidence="5" key="1">
    <citation type="journal article" date="2023" name="Commun. Biol.">
        <title>Genome analysis of Parmales, the sister group of diatoms, reveals the evolutionary specialization of diatoms from phago-mixotrophs to photoautotrophs.</title>
        <authorList>
            <person name="Ban H."/>
            <person name="Sato S."/>
            <person name="Yoshikawa S."/>
            <person name="Yamada K."/>
            <person name="Nakamura Y."/>
            <person name="Ichinomiya M."/>
            <person name="Sato N."/>
            <person name="Blanc-Mathieu R."/>
            <person name="Endo H."/>
            <person name="Kuwata A."/>
            <person name="Ogata H."/>
        </authorList>
    </citation>
    <scope>NUCLEOTIDE SEQUENCE [LARGE SCALE GENOMIC DNA]</scope>
    <source>
        <strain evidence="5">NIES 3701</strain>
    </source>
</reference>
<feature type="compositionally biased region" description="Gly residues" evidence="2">
    <location>
        <begin position="291"/>
        <end position="300"/>
    </location>
</feature>
<dbReference type="Proteomes" id="UP001165085">
    <property type="component" value="Unassembled WGS sequence"/>
</dbReference>
<evidence type="ECO:0000313" key="4">
    <source>
        <dbReference type="EMBL" id="GMI00165.1"/>
    </source>
</evidence>
<dbReference type="EMBL" id="BRXY01000565">
    <property type="protein sequence ID" value="GMI00165.1"/>
    <property type="molecule type" value="Genomic_DNA"/>
</dbReference>
<organism evidence="4 5">
    <name type="scientific">Triparma strigata</name>
    <dbReference type="NCBI Taxonomy" id="1606541"/>
    <lineage>
        <taxon>Eukaryota</taxon>
        <taxon>Sar</taxon>
        <taxon>Stramenopiles</taxon>
        <taxon>Ochrophyta</taxon>
        <taxon>Bolidophyceae</taxon>
        <taxon>Parmales</taxon>
        <taxon>Triparmaceae</taxon>
        <taxon>Triparma</taxon>
    </lineage>
</organism>
<proteinExistence type="inferred from homology"/>
<feature type="region of interest" description="Disordered" evidence="2">
    <location>
        <begin position="242"/>
        <end position="300"/>
    </location>
</feature>
<sequence length="694" mass="73712">MNLGIQHGARPGDFKSKNMAGGLPKEVVAMAKQMGLDMATMGSQAEDMWAMLNDMSEKDPDKYEAFIKEQMEGAEEGGGKGQRTFTPTSCFVVKTRFAAAKGMKIKNSNGVDATGKLFVNMCSHDGVQRPLNSEGQPVAEDRPHLDNMQIPLVVSDMRSCTDNSDEKVAAVDVVYNPWVIKKANENNVFRAQVVELGLNWVQQEKNCKLESKWKVIKSKYKGGVGENGWDVVPFPVDESMLDPKDREAIKKDEEEKRKRREAAGEPVEPLSPAELLSKLKKAQSEEEEANAGGGNLASGGGLNLGGGIGEISLTGKPAAGKTGKPLIQEVGADKKVKASTPLVEEVVKPKIQEVKDEKPLIQEVKPKGKPLTKQMKGFLNKKADKEEGLGLYKDGGSSGDGMGGKGGSYSRFMNKCKVVDTSSMSPEEQEKMMKKHANGSGTTQPAAAPPMPTPAPAAAPAVPPAAPKFDGLKQNKGFLKGAGGGKLYGKKGSSEGDGDAGTFDAEFAKLMEKADPEFNAQFKDPRAKDTGASGSGEEDVMSAALSALAGVGSLTGEGSDKVDLDALTKKNEENVRKQQKEKKERMKKMAAALVPDGAAKVAKKVPDLAYSTKVEGDGSCVVTFDLKGGAGGVGGEKLSMDDMDLEVSEGGLRLMSKLGAAMVDLGGVGKINSEEVKAKLSQKKRTLRVTLKVV</sequence>